<protein>
    <submittedName>
        <fullName evidence="6">Helix-turn-helix domain-containing protein</fullName>
    </submittedName>
</protein>
<dbReference type="PROSITE" id="PS01124">
    <property type="entry name" value="HTH_ARAC_FAMILY_2"/>
    <property type="match status" value="1"/>
</dbReference>
<comment type="caution">
    <text evidence="6">The sequence shown here is derived from an EMBL/GenBank/DDBJ whole genome shotgun (WGS) entry which is preliminary data.</text>
</comment>
<keyword evidence="4" id="KW-1133">Transmembrane helix</keyword>
<proteinExistence type="predicted"/>
<gene>
    <name evidence="6" type="ORF">ACFFUQ_15335</name>
</gene>
<keyword evidence="7" id="KW-1185">Reference proteome</keyword>
<keyword evidence="1" id="KW-0805">Transcription regulation</keyword>
<keyword evidence="4" id="KW-0812">Transmembrane</keyword>
<feature type="transmembrane region" description="Helical" evidence="4">
    <location>
        <begin position="12"/>
        <end position="36"/>
    </location>
</feature>
<dbReference type="PANTHER" id="PTHR43280:SF29">
    <property type="entry name" value="ARAC-FAMILY TRANSCRIPTIONAL REGULATOR"/>
    <property type="match status" value="1"/>
</dbReference>
<accession>A0ABV5FPC7</accession>
<feature type="transmembrane region" description="Helical" evidence="4">
    <location>
        <begin position="48"/>
        <end position="68"/>
    </location>
</feature>
<evidence type="ECO:0000259" key="5">
    <source>
        <dbReference type="PROSITE" id="PS01124"/>
    </source>
</evidence>
<keyword evidence="3" id="KW-0804">Transcription</keyword>
<dbReference type="PROSITE" id="PS00041">
    <property type="entry name" value="HTH_ARAC_FAMILY_1"/>
    <property type="match status" value="1"/>
</dbReference>
<sequence length="300" mass="35491">MQKSTTYIKFSLVFLSLHFVSFYFLPLPLALFYGPIMYGIIYRIPAKAFAFHLVLPFSCCYLLFNYYFNGENNEFLRLLTTTNYLLTIISMTGYFLAFYFRKKYLKLENAMLNDELLYLLWIIYCICWVFIIVSFLESINVIDVLNFNPLYLVNMLIGGVFLIGLYYVVENKKEAKRVYETFPNALENSKIMEEYEKAVHVYLTESKLFLKQGISLKLLSEKINIPKHQLSILFNSYMHKSFYVLISEYRIKYAKKLIKENSNLTIESIAFECGFNSKSTFNKYFKEYTGCLPSEYRCLI</sequence>
<evidence type="ECO:0000256" key="4">
    <source>
        <dbReference type="SAM" id="Phobius"/>
    </source>
</evidence>
<evidence type="ECO:0000256" key="1">
    <source>
        <dbReference type="ARBA" id="ARBA00023015"/>
    </source>
</evidence>
<dbReference type="Pfam" id="PF12833">
    <property type="entry name" value="HTH_18"/>
    <property type="match status" value="1"/>
</dbReference>
<feature type="domain" description="HTH araC/xylS-type" evidence="5">
    <location>
        <begin position="193"/>
        <end position="299"/>
    </location>
</feature>
<feature type="transmembrane region" description="Helical" evidence="4">
    <location>
        <begin position="148"/>
        <end position="169"/>
    </location>
</feature>
<reference evidence="6 7" key="1">
    <citation type="submission" date="2024-09" db="EMBL/GenBank/DDBJ databases">
        <authorList>
            <person name="Sun Q."/>
            <person name="Mori K."/>
        </authorList>
    </citation>
    <scope>NUCLEOTIDE SEQUENCE [LARGE SCALE GENOMIC DNA]</scope>
    <source>
        <strain evidence="6 7">CECT 7908</strain>
    </source>
</reference>
<feature type="transmembrane region" description="Helical" evidence="4">
    <location>
        <begin position="80"/>
        <end position="100"/>
    </location>
</feature>
<dbReference type="InterPro" id="IPR018062">
    <property type="entry name" value="HTH_AraC-typ_CS"/>
</dbReference>
<dbReference type="SMART" id="SM00342">
    <property type="entry name" value="HTH_ARAC"/>
    <property type="match status" value="1"/>
</dbReference>
<dbReference type="PRINTS" id="PR00032">
    <property type="entry name" value="HTHARAC"/>
</dbReference>
<dbReference type="EMBL" id="JBHMEX010000049">
    <property type="protein sequence ID" value="MFB9065396.1"/>
    <property type="molecule type" value="Genomic_DNA"/>
</dbReference>
<evidence type="ECO:0000256" key="3">
    <source>
        <dbReference type="ARBA" id="ARBA00023163"/>
    </source>
</evidence>
<dbReference type="SUPFAM" id="SSF46689">
    <property type="entry name" value="Homeodomain-like"/>
    <property type="match status" value="1"/>
</dbReference>
<organism evidence="6 7">
    <name type="scientific">Flavobacterium branchiarum</name>
    <dbReference type="NCBI Taxonomy" id="1114870"/>
    <lineage>
        <taxon>Bacteria</taxon>
        <taxon>Pseudomonadati</taxon>
        <taxon>Bacteroidota</taxon>
        <taxon>Flavobacteriia</taxon>
        <taxon>Flavobacteriales</taxon>
        <taxon>Flavobacteriaceae</taxon>
        <taxon>Flavobacterium</taxon>
    </lineage>
</organism>
<dbReference type="RefSeq" id="WP_290263104.1">
    <property type="nucleotide sequence ID" value="NZ_JAUFQQ010000003.1"/>
</dbReference>
<name>A0ABV5FPC7_9FLAO</name>
<evidence type="ECO:0000256" key="2">
    <source>
        <dbReference type="ARBA" id="ARBA00023125"/>
    </source>
</evidence>
<feature type="transmembrane region" description="Helical" evidence="4">
    <location>
        <begin position="116"/>
        <end position="136"/>
    </location>
</feature>
<keyword evidence="2" id="KW-0238">DNA-binding</keyword>
<dbReference type="Proteomes" id="UP001589589">
    <property type="component" value="Unassembled WGS sequence"/>
</dbReference>
<dbReference type="InterPro" id="IPR009057">
    <property type="entry name" value="Homeodomain-like_sf"/>
</dbReference>
<dbReference type="InterPro" id="IPR020449">
    <property type="entry name" value="Tscrpt_reg_AraC-type_HTH"/>
</dbReference>
<dbReference type="PANTHER" id="PTHR43280">
    <property type="entry name" value="ARAC-FAMILY TRANSCRIPTIONAL REGULATOR"/>
    <property type="match status" value="1"/>
</dbReference>
<dbReference type="Gene3D" id="1.10.10.60">
    <property type="entry name" value="Homeodomain-like"/>
    <property type="match status" value="1"/>
</dbReference>
<evidence type="ECO:0000313" key="7">
    <source>
        <dbReference type="Proteomes" id="UP001589589"/>
    </source>
</evidence>
<dbReference type="InterPro" id="IPR018060">
    <property type="entry name" value="HTH_AraC"/>
</dbReference>
<evidence type="ECO:0000313" key="6">
    <source>
        <dbReference type="EMBL" id="MFB9065396.1"/>
    </source>
</evidence>
<keyword evidence="4" id="KW-0472">Membrane</keyword>